<dbReference type="EMBL" id="GL870942">
    <property type="protein sequence ID" value="EGC40421.1"/>
    <property type="molecule type" value="Genomic_DNA"/>
</dbReference>
<dbReference type="GeneID" id="10503489"/>
<dbReference type="AlphaFoldDB" id="F0Z6D0"/>
<protein>
    <submittedName>
        <fullName evidence="1">Uncharacterized protein</fullName>
    </submittedName>
</protein>
<dbReference type="Proteomes" id="UP000001064">
    <property type="component" value="Unassembled WGS sequence"/>
</dbReference>
<dbReference type="KEGG" id="dpp:DICPUDRAFT_146592"/>
<accession>F0Z6D0</accession>
<sequence>MSIIKSISSMNPVNSASTISMLNSSGSTLFSDNESACFGNSLGGGSCGFNPCFNPCSSGNSNIINIDIDIGGRRRCC</sequence>
<dbReference type="RefSeq" id="XP_003282968.1">
    <property type="nucleotide sequence ID" value="XM_003282920.1"/>
</dbReference>
<dbReference type="FunCoup" id="F0Z6D0">
    <property type="interactions" value="937"/>
</dbReference>
<gene>
    <name evidence="1" type="ORF">DICPUDRAFT_146592</name>
</gene>
<proteinExistence type="predicted"/>
<keyword evidence="2" id="KW-1185">Reference proteome</keyword>
<reference evidence="2" key="1">
    <citation type="journal article" date="2011" name="Genome Biol.">
        <title>Comparative genomics of the social amoebae Dictyostelium discoideum and Dictyostelium purpureum.</title>
        <authorList>
            <consortium name="US DOE Joint Genome Institute (JGI-PGF)"/>
            <person name="Sucgang R."/>
            <person name="Kuo A."/>
            <person name="Tian X."/>
            <person name="Salerno W."/>
            <person name="Parikh A."/>
            <person name="Feasley C.L."/>
            <person name="Dalin E."/>
            <person name="Tu H."/>
            <person name="Huang E."/>
            <person name="Barry K."/>
            <person name="Lindquist E."/>
            <person name="Shapiro H."/>
            <person name="Bruce D."/>
            <person name="Schmutz J."/>
            <person name="Salamov A."/>
            <person name="Fey P."/>
            <person name="Gaudet P."/>
            <person name="Anjard C."/>
            <person name="Babu M.M."/>
            <person name="Basu S."/>
            <person name="Bushmanova Y."/>
            <person name="van der Wel H."/>
            <person name="Katoh-Kurasawa M."/>
            <person name="Dinh C."/>
            <person name="Coutinho P.M."/>
            <person name="Saito T."/>
            <person name="Elias M."/>
            <person name="Schaap P."/>
            <person name="Kay R.R."/>
            <person name="Henrissat B."/>
            <person name="Eichinger L."/>
            <person name="Rivero F."/>
            <person name="Putnam N.H."/>
            <person name="West C.M."/>
            <person name="Loomis W.F."/>
            <person name="Chisholm R.L."/>
            <person name="Shaulsky G."/>
            <person name="Strassmann J.E."/>
            <person name="Queller D.C."/>
            <person name="Kuspa A."/>
            <person name="Grigoriev I.V."/>
        </authorList>
    </citation>
    <scope>NUCLEOTIDE SEQUENCE [LARGE SCALE GENOMIC DNA]</scope>
    <source>
        <strain evidence="2">QSDP1</strain>
    </source>
</reference>
<dbReference type="InParanoid" id="F0Z6D0"/>
<dbReference type="VEuPathDB" id="AmoebaDB:DICPUDRAFT_146592"/>
<evidence type="ECO:0000313" key="2">
    <source>
        <dbReference type="Proteomes" id="UP000001064"/>
    </source>
</evidence>
<name>F0Z6D0_DICPU</name>
<evidence type="ECO:0000313" key="1">
    <source>
        <dbReference type="EMBL" id="EGC40421.1"/>
    </source>
</evidence>
<organism evidence="1 2">
    <name type="scientific">Dictyostelium purpureum</name>
    <name type="common">Slime mold</name>
    <dbReference type="NCBI Taxonomy" id="5786"/>
    <lineage>
        <taxon>Eukaryota</taxon>
        <taxon>Amoebozoa</taxon>
        <taxon>Evosea</taxon>
        <taxon>Eumycetozoa</taxon>
        <taxon>Dictyostelia</taxon>
        <taxon>Dictyosteliales</taxon>
        <taxon>Dictyosteliaceae</taxon>
        <taxon>Dictyostelium</taxon>
    </lineage>
</organism>